<protein>
    <submittedName>
        <fullName evidence="1">Uncharacterized protein</fullName>
    </submittedName>
</protein>
<proteinExistence type="predicted"/>
<name>A0A1G7D579_9RHOB</name>
<dbReference type="AlphaFoldDB" id="A0A1G7D579"/>
<reference evidence="2" key="1">
    <citation type="submission" date="2016-10" db="EMBL/GenBank/DDBJ databases">
        <authorList>
            <person name="Varghese N."/>
            <person name="Submissions S."/>
        </authorList>
    </citation>
    <scope>NUCLEOTIDE SEQUENCE [LARGE SCALE GENOMIC DNA]</scope>
    <source>
        <strain evidence="2">DSM 10146</strain>
    </source>
</reference>
<accession>A0A1G7D579</accession>
<evidence type="ECO:0000313" key="2">
    <source>
        <dbReference type="Proteomes" id="UP000198994"/>
    </source>
</evidence>
<dbReference type="RefSeq" id="WP_242661639.1">
    <property type="nucleotide sequence ID" value="NZ_FNAV01000004.1"/>
</dbReference>
<dbReference type="Proteomes" id="UP000198994">
    <property type="component" value="Unassembled WGS sequence"/>
</dbReference>
<dbReference type="STRING" id="282683.SAMN04488105_10417"/>
<gene>
    <name evidence="1" type="ORF">SAMN04488105_10417</name>
</gene>
<sequence>MAENGVKISDNPTLASADYLLALNEGTSGLFTISDLGTLLAGGGVLVGTPTTDALSARITAVEDQAFAESPIYETTAEGIAATGEGDRFRVENADPAIAYDVYDHDAGGVATFLTDIPAGSALVTKPTISNALSEYAPQATTARGNIGAAAQTALTDAAGRINYLVANIGGTGNAATCNLADTAVGGAAVSLTRGMVLRDFPWPGTNTGAVTLNVGGTGAVAVQDGQGTALPAGALATSDRVSLVYTGAVWRLLGQGYRRIWDRRLRPQRLQSISTANPDAITATTADGTISQYTRGQFFFGRIGSGGNSGGPVTVNIAGLGALPLLEPDGSDPAAGRLAAATEFLFQYDGTDFILWAPSAGGSSSGSGATRPTVTEMIAEGETLGHFATPYALAGRDAFEPPAGLGWTATDTVYAALVGSTWLCSVNPRTLVAMAIWSGNVFYVDPEEGDDSNDGVGDYWGDYSSAKRNLHAAITAGNATGSAYIIKVKGGESPGETWATNNGAVEPTQHMAIICDAPMYYRVGSWTNTWTLDSGTCYYTTATSIGRVLRTDKRDARGHYIDLEHQQDNGETDAEALAAVRANPDNTFWRDLANNRVYVNIGREPGNRHIALLRNVRGLEFDSSTPGDIYIEGMHTEGGIDGAFAVTGTGTRNIVAVNCSFLYQGHRTQIRNAVSVTQTEGLVAMFGVDGSKGQKDGFGYHSDAGAGLSVLHVNCISADNGRLDETSINGFTTHDTVKSIDIGGRYGWGINGTEVHCIEQTLSWFLGTRATARDPDGTCGAFKCSEDAVMYLEETFADAAGGGTNNFAIEANGGTVLKRNHTNLAGTEEVSGAGSIGTF</sequence>
<organism evidence="1 2">
    <name type="scientific">Salipiger thiooxidans</name>
    <dbReference type="NCBI Taxonomy" id="282683"/>
    <lineage>
        <taxon>Bacteria</taxon>
        <taxon>Pseudomonadati</taxon>
        <taxon>Pseudomonadota</taxon>
        <taxon>Alphaproteobacteria</taxon>
        <taxon>Rhodobacterales</taxon>
        <taxon>Roseobacteraceae</taxon>
        <taxon>Salipiger</taxon>
    </lineage>
</organism>
<dbReference type="EMBL" id="FNAV01000004">
    <property type="protein sequence ID" value="SDE46742.1"/>
    <property type="molecule type" value="Genomic_DNA"/>
</dbReference>
<keyword evidence="2" id="KW-1185">Reference proteome</keyword>
<evidence type="ECO:0000313" key="1">
    <source>
        <dbReference type="EMBL" id="SDE46742.1"/>
    </source>
</evidence>